<evidence type="ECO:0000256" key="4">
    <source>
        <dbReference type="ARBA" id="ARBA00011529"/>
    </source>
</evidence>
<keyword evidence="12" id="KW-1185">Reference proteome</keyword>
<name>A0A1D7QYG5_9BACI</name>
<sequence>MKNGKGVSMQWLKAAGVLVGVLLIGFFTMAFSFFVFMYQGPGFQVGLAVSGGVILSGLLIYHAFTKAKGRRRVIVTAAVVGVFAIVLISHLVYENIQADRIIAERGVDLADYEPHAGSNGLARLDGNATFTYDEADELPELDGATALYPVYAAFVEAVYPEGDYPPFLADESQVVSTKTGDAYSRLFQGQTDMIFAAGPSDRQVAEAERLDVDLVKIPIGQEAFVFFVHEDHPVEALTIEEIQDIYAGEITNWSDVGGDDEPIRAFQRPEDSGSQTALENLMEDRTLMSPPEEDVPGGMGQIISETARYENALGAIGFSFRYFSSELVEERGIKHVAVNGVYPDEEGIRSGEYPIASNFYVVTTEDKYDELRPFIDWILSEEGQQLIEDSGYVGVQ</sequence>
<dbReference type="GO" id="GO:0006817">
    <property type="term" value="P:phosphate ion transport"/>
    <property type="evidence" value="ECO:0007669"/>
    <property type="project" value="UniProtKB-KW"/>
</dbReference>
<dbReference type="Pfam" id="PF12849">
    <property type="entry name" value="PBP_like_2"/>
    <property type="match status" value="1"/>
</dbReference>
<feature type="transmembrane region" description="Helical" evidence="9">
    <location>
        <begin position="42"/>
        <end position="61"/>
    </location>
</feature>
<keyword evidence="5" id="KW-0592">Phosphate transport</keyword>
<keyword evidence="6" id="KW-0732">Signal</keyword>
<dbReference type="GO" id="GO:0005886">
    <property type="term" value="C:plasma membrane"/>
    <property type="evidence" value="ECO:0007669"/>
    <property type="project" value="UniProtKB-SubCell"/>
</dbReference>
<proteinExistence type="inferred from homology"/>
<evidence type="ECO:0000259" key="10">
    <source>
        <dbReference type="Pfam" id="PF12849"/>
    </source>
</evidence>
<evidence type="ECO:0000256" key="7">
    <source>
        <dbReference type="ARBA" id="ARBA00023139"/>
    </source>
</evidence>
<reference evidence="11 12" key="1">
    <citation type="submission" date="2015-08" db="EMBL/GenBank/DDBJ databases">
        <title>The complete genome sequence of Bacillus beveridgei MLTeJB.</title>
        <authorList>
            <person name="Hanson T.E."/>
            <person name="Mesa C."/>
            <person name="Basesman S.M."/>
            <person name="Oremland R.S."/>
        </authorList>
    </citation>
    <scope>NUCLEOTIDE SEQUENCE [LARGE SCALE GENOMIC DNA]</scope>
    <source>
        <strain evidence="11 12">MLTeJB</strain>
    </source>
</reference>
<keyword evidence="9" id="KW-0472">Membrane</keyword>
<dbReference type="Gene3D" id="3.40.190.10">
    <property type="entry name" value="Periplasmic binding protein-like II"/>
    <property type="match status" value="2"/>
</dbReference>
<dbReference type="InterPro" id="IPR024370">
    <property type="entry name" value="PBP_domain"/>
</dbReference>
<protein>
    <submittedName>
        <fullName evidence="11">Phosphate ABC transporter, periplasmic phosphate-binding protein PstS</fullName>
    </submittedName>
</protein>
<evidence type="ECO:0000256" key="5">
    <source>
        <dbReference type="ARBA" id="ARBA00022592"/>
    </source>
</evidence>
<keyword evidence="8" id="KW-0449">Lipoprotein</keyword>
<comment type="subcellular location">
    <subcellularLocation>
        <location evidence="2">Cell membrane</location>
        <topology evidence="2">Lipid-anchor</topology>
    </subcellularLocation>
</comment>
<feature type="transmembrane region" description="Helical" evidence="9">
    <location>
        <begin position="73"/>
        <end position="93"/>
    </location>
</feature>
<keyword evidence="9" id="KW-1133">Transmembrane helix</keyword>
<dbReference type="AlphaFoldDB" id="A0A1D7QYG5"/>
<evidence type="ECO:0000256" key="9">
    <source>
        <dbReference type="SAM" id="Phobius"/>
    </source>
</evidence>
<evidence type="ECO:0000256" key="2">
    <source>
        <dbReference type="ARBA" id="ARBA00004193"/>
    </source>
</evidence>
<organism evidence="11 12">
    <name type="scientific">Salisediminibacterium beveridgei</name>
    <dbReference type="NCBI Taxonomy" id="632773"/>
    <lineage>
        <taxon>Bacteria</taxon>
        <taxon>Bacillati</taxon>
        <taxon>Bacillota</taxon>
        <taxon>Bacilli</taxon>
        <taxon>Bacillales</taxon>
        <taxon>Bacillaceae</taxon>
        <taxon>Salisediminibacterium</taxon>
    </lineage>
</organism>
<dbReference type="InterPro" id="IPR050811">
    <property type="entry name" value="Phosphate_ABC_transporter"/>
</dbReference>
<dbReference type="PANTHER" id="PTHR30570">
    <property type="entry name" value="PERIPLASMIC PHOSPHATE BINDING COMPONENT OF PHOSPHATE ABC TRANSPORTER"/>
    <property type="match status" value="1"/>
</dbReference>
<dbReference type="SUPFAM" id="SSF53850">
    <property type="entry name" value="Periplasmic binding protein-like II"/>
    <property type="match status" value="1"/>
</dbReference>
<feature type="transmembrane region" description="Helical" evidence="9">
    <location>
        <begin position="12"/>
        <end position="36"/>
    </location>
</feature>
<evidence type="ECO:0000313" key="12">
    <source>
        <dbReference type="Proteomes" id="UP000094463"/>
    </source>
</evidence>
<accession>A0A1D7QYG5</accession>
<evidence type="ECO:0000256" key="1">
    <source>
        <dbReference type="ARBA" id="ARBA00002841"/>
    </source>
</evidence>
<dbReference type="PANTHER" id="PTHR30570:SF1">
    <property type="entry name" value="PHOSPHATE-BINDING PROTEIN PSTS"/>
    <property type="match status" value="1"/>
</dbReference>
<evidence type="ECO:0000256" key="6">
    <source>
        <dbReference type="ARBA" id="ARBA00022729"/>
    </source>
</evidence>
<evidence type="ECO:0000256" key="3">
    <source>
        <dbReference type="ARBA" id="ARBA00008725"/>
    </source>
</evidence>
<feature type="domain" description="PBP" evidence="10">
    <location>
        <begin position="142"/>
        <end position="382"/>
    </location>
</feature>
<keyword evidence="5" id="KW-0813">Transport</keyword>
<keyword evidence="7" id="KW-0564">Palmitate</keyword>
<dbReference type="PATRIC" id="fig|632773.3.peg.2855"/>
<comment type="function">
    <text evidence="1">Part of the ABC transporter complex PstSACB involved in phosphate import.</text>
</comment>
<comment type="similarity">
    <text evidence="3">Belongs to the PstS family.</text>
</comment>
<dbReference type="STRING" id="632773.BBEV_2717"/>
<comment type="subunit">
    <text evidence="4">The complex is composed of two ATP-binding proteins (PstB), two transmembrane proteins (PstC and PstA) and a solute-binding protein (PstS).</text>
</comment>
<dbReference type="KEGG" id="bbev:BBEV_2717"/>
<dbReference type="Proteomes" id="UP000094463">
    <property type="component" value="Chromosome"/>
</dbReference>
<evidence type="ECO:0000313" key="11">
    <source>
        <dbReference type="EMBL" id="AOM84054.1"/>
    </source>
</evidence>
<evidence type="ECO:0000256" key="8">
    <source>
        <dbReference type="ARBA" id="ARBA00023288"/>
    </source>
</evidence>
<keyword evidence="9" id="KW-0812">Transmembrane</keyword>
<gene>
    <name evidence="11" type="primary">pstS-2</name>
    <name evidence="11" type="ORF">BBEV_2717</name>
</gene>
<dbReference type="EMBL" id="CP012502">
    <property type="protein sequence ID" value="AOM84054.1"/>
    <property type="molecule type" value="Genomic_DNA"/>
</dbReference>